<name>A0A0H0XLE3_9SPHN</name>
<evidence type="ECO:0000313" key="7">
    <source>
        <dbReference type="Proteomes" id="UP000053455"/>
    </source>
</evidence>
<reference evidence="6 7" key="1">
    <citation type="submission" date="2015-04" db="EMBL/GenBank/DDBJ databases">
        <title>The draft genome sequence of Erythrobacter marinus HWDM-33.</title>
        <authorList>
            <person name="Zhuang L."/>
            <person name="Liu Y."/>
            <person name="Shao Z."/>
        </authorList>
    </citation>
    <scope>NUCLEOTIDE SEQUENCE [LARGE SCALE GENOMIC DNA]</scope>
    <source>
        <strain evidence="6 7">HWDM-33</strain>
    </source>
</reference>
<feature type="transmembrane region" description="Helical" evidence="5">
    <location>
        <begin position="106"/>
        <end position="129"/>
    </location>
</feature>
<dbReference type="PANTHER" id="PTHR35814">
    <property type="match status" value="1"/>
</dbReference>
<feature type="transmembrane region" description="Helical" evidence="5">
    <location>
        <begin position="6"/>
        <end position="22"/>
    </location>
</feature>
<dbReference type="InterPro" id="IPR023352">
    <property type="entry name" value="MAPEG-like_dom_sf"/>
</dbReference>
<dbReference type="EMBL" id="LBHU01000003">
    <property type="protein sequence ID" value="KLI63184.1"/>
    <property type="molecule type" value="Genomic_DNA"/>
</dbReference>
<dbReference type="Pfam" id="PF01124">
    <property type="entry name" value="MAPEG"/>
    <property type="match status" value="1"/>
</dbReference>
<proteinExistence type="predicted"/>
<evidence type="ECO:0000256" key="3">
    <source>
        <dbReference type="ARBA" id="ARBA00022989"/>
    </source>
</evidence>
<dbReference type="OrthoDB" id="7619858at2"/>
<organism evidence="6 7">
    <name type="scientific">Aurantiacibacter marinus</name>
    <dbReference type="NCBI Taxonomy" id="874156"/>
    <lineage>
        <taxon>Bacteria</taxon>
        <taxon>Pseudomonadati</taxon>
        <taxon>Pseudomonadota</taxon>
        <taxon>Alphaproteobacteria</taxon>
        <taxon>Sphingomonadales</taxon>
        <taxon>Erythrobacteraceae</taxon>
        <taxon>Aurantiacibacter</taxon>
    </lineage>
</organism>
<accession>A0A0H0XLE3</accession>
<protein>
    <submittedName>
        <fullName evidence="6">GST-like protein</fullName>
    </submittedName>
</protein>
<sequence>MILPATTLLAGGAALLTIWHMIRIGRVRIAEKVLHGSGENELLARRMRGQLNFVESAPFVIALALVIELAEAGGMWLKIVAIIFLAGRVAHGIGMDHDYPHKGRQFGTIVTLLTLLVLAISASLVSFGVI</sequence>
<feature type="transmembrane region" description="Helical" evidence="5">
    <location>
        <begin position="51"/>
        <end position="70"/>
    </location>
</feature>
<dbReference type="PANTHER" id="PTHR35814:SF1">
    <property type="entry name" value="GLUTATHIONE S-TRANSFERASE-RELATED"/>
    <property type="match status" value="1"/>
</dbReference>
<comment type="subcellular location">
    <subcellularLocation>
        <location evidence="1">Membrane</location>
    </subcellularLocation>
</comment>
<keyword evidence="3 5" id="KW-1133">Transmembrane helix</keyword>
<keyword evidence="4 5" id="KW-0472">Membrane</keyword>
<gene>
    <name evidence="6" type="ORF">AAV99_10900</name>
</gene>
<dbReference type="Gene3D" id="1.20.120.550">
    <property type="entry name" value="Membrane associated eicosanoid/glutathione metabolism-like domain"/>
    <property type="match status" value="1"/>
</dbReference>
<dbReference type="AlphaFoldDB" id="A0A0H0XLE3"/>
<evidence type="ECO:0000256" key="4">
    <source>
        <dbReference type="ARBA" id="ARBA00023136"/>
    </source>
</evidence>
<evidence type="ECO:0000256" key="2">
    <source>
        <dbReference type="ARBA" id="ARBA00022692"/>
    </source>
</evidence>
<dbReference type="RefSeq" id="WP_047094076.1">
    <property type="nucleotide sequence ID" value="NZ_LBHU01000003.1"/>
</dbReference>
<evidence type="ECO:0000256" key="5">
    <source>
        <dbReference type="SAM" id="Phobius"/>
    </source>
</evidence>
<keyword evidence="2 5" id="KW-0812">Transmembrane</keyword>
<keyword evidence="7" id="KW-1185">Reference proteome</keyword>
<dbReference type="GO" id="GO:0016020">
    <property type="term" value="C:membrane"/>
    <property type="evidence" value="ECO:0007669"/>
    <property type="project" value="UniProtKB-SubCell"/>
</dbReference>
<dbReference type="SUPFAM" id="SSF161084">
    <property type="entry name" value="MAPEG domain-like"/>
    <property type="match status" value="1"/>
</dbReference>
<dbReference type="PATRIC" id="fig|874156.12.peg.2237"/>
<dbReference type="InterPro" id="IPR001129">
    <property type="entry name" value="Membr-assoc_MAPEG"/>
</dbReference>
<evidence type="ECO:0000256" key="1">
    <source>
        <dbReference type="ARBA" id="ARBA00004370"/>
    </source>
</evidence>
<dbReference type="Proteomes" id="UP000053455">
    <property type="component" value="Unassembled WGS sequence"/>
</dbReference>
<comment type="caution">
    <text evidence="6">The sequence shown here is derived from an EMBL/GenBank/DDBJ whole genome shotgun (WGS) entry which is preliminary data.</text>
</comment>
<dbReference type="STRING" id="874156.GCA_001021555_02255"/>
<evidence type="ECO:0000313" key="6">
    <source>
        <dbReference type="EMBL" id="KLI63184.1"/>
    </source>
</evidence>